<feature type="non-terminal residue" evidence="2">
    <location>
        <position position="1"/>
    </location>
</feature>
<dbReference type="PANTHER" id="PTHR30595:SF6">
    <property type="entry name" value="SCHLAFEN ALBA-2 DOMAIN-CONTAINING PROTEIN"/>
    <property type="match status" value="1"/>
</dbReference>
<accession>A0A3E2SV02</accession>
<dbReference type="AlphaFoldDB" id="A0A3E2SV02"/>
<proteinExistence type="predicted"/>
<sequence length="257" mass="29380">QNAEDFVRNNSKNPWSIRGMTREERSDYPYKAVREVLVNALIHRNYQILGSEIHVEVFDDRLEITSPGGMMNGRRVQDMDIRHIPSMRRNQVISDVFSRLGFMERRGSGIDRILNSYVEVAQKPTFYSDSDFFIVTLPNRSVATPAQVSMESVASGEESAETSAESAETSTVLHGMSTDAEVSELCKRLDNTRLTASTKERTLELFKRYRYQYQFRSINVAQLYGVQKSRASSIIKNLIKHGLVTSPEYGVYQFVKK</sequence>
<evidence type="ECO:0000313" key="2">
    <source>
        <dbReference type="EMBL" id="RGB65951.1"/>
    </source>
</evidence>
<evidence type="ECO:0000256" key="1">
    <source>
        <dbReference type="SAM" id="MobiDB-lite"/>
    </source>
</evidence>
<dbReference type="PANTHER" id="PTHR30595">
    <property type="entry name" value="GLPR-RELATED TRANSCRIPTIONAL REPRESSOR"/>
    <property type="match status" value="1"/>
</dbReference>
<name>A0A3E2SV02_9FIRM</name>
<organism evidence="2 3">
    <name type="scientific">Faecalibacterium prausnitzii</name>
    <dbReference type="NCBI Taxonomy" id="853"/>
    <lineage>
        <taxon>Bacteria</taxon>
        <taxon>Bacillati</taxon>
        <taxon>Bacillota</taxon>
        <taxon>Clostridia</taxon>
        <taxon>Eubacteriales</taxon>
        <taxon>Oscillospiraceae</taxon>
        <taxon>Faecalibacterium</taxon>
    </lineage>
</organism>
<protein>
    <submittedName>
        <fullName evidence="2">Transcriptional regulator</fullName>
    </submittedName>
</protein>
<feature type="region of interest" description="Disordered" evidence="1">
    <location>
        <begin position="148"/>
        <end position="171"/>
    </location>
</feature>
<comment type="caution">
    <text evidence="2">The sequence shown here is derived from an EMBL/GenBank/DDBJ whole genome shotgun (WGS) entry which is preliminary data.</text>
</comment>
<dbReference type="EMBL" id="QVEQ01000036">
    <property type="protein sequence ID" value="RGB65951.1"/>
    <property type="molecule type" value="Genomic_DNA"/>
</dbReference>
<dbReference type="Pfam" id="PF13749">
    <property type="entry name" value="HATPase_c_4"/>
    <property type="match status" value="1"/>
</dbReference>
<evidence type="ECO:0000313" key="3">
    <source>
        <dbReference type="Proteomes" id="UP000261140"/>
    </source>
</evidence>
<gene>
    <name evidence="2" type="ORF">DWZ89_14365</name>
</gene>
<dbReference type="Proteomes" id="UP000261140">
    <property type="component" value="Unassembled WGS sequence"/>
</dbReference>
<dbReference type="RefSeq" id="WP_278321001.1">
    <property type="nucleotide sequence ID" value="NZ_QVEQ01000036.1"/>
</dbReference>
<dbReference type="Gene3D" id="3.30.565.60">
    <property type="match status" value="1"/>
</dbReference>
<reference evidence="2 3" key="1">
    <citation type="submission" date="2018-08" db="EMBL/GenBank/DDBJ databases">
        <title>A genome reference for cultivated species of the human gut microbiota.</title>
        <authorList>
            <person name="Zou Y."/>
            <person name="Xue W."/>
            <person name="Luo G."/>
        </authorList>
    </citation>
    <scope>NUCLEOTIDE SEQUENCE [LARGE SCALE GENOMIC DNA]</scope>
    <source>
        <strain evidence="2 3">AF36-11AT</strain>
    </source>
</reference>
<dbReference type="InterPro" id="IPR038475">
    <property type="entry name" value="RecG_C_sf"/>
</dbReference>